<dbReference type="GO" id="GO:0034976">
    <property type="term" value="P:response to endoplasmic reticulum stress"/>
    <property type="evidence" value="ECO:0007669"/>
    <property type="project" value="TreeGrafter"/>
</dbReference>
<proteinExistence type="inferred from homology"/>
<dbReference type="InterPro" id="IPR005792">
    <property type="entry name" value="Prot_disulphide_isomerase"/>
</dbReference>
<dbReference type="STRING" id="282301.A0A267G5X3"/>
<keyword evidence="15" id="KW-1185">Reference proteome</keyword>
<evidence type="ECO:0000256" key="7">
    <source>
        <dbReference type="ARBA" id="ARBA00022824"/>
    </source>
</evidence>
<comment type="caution">
    <text evidence="14">The sequence shown here is derived from an EMBL/GenBank/DDBJ whole genome shotgun (WGS) entry which is preliminary data.</text>
</comment>
<dbReference type="CDD" id="cd02981">
    <property type="entry name" value="PDI_b_family"/>
    <property type="match status" value="1"/>
</dbReference>
<keyword evidence="10" id="KW-0676">Redox-active center</keyword>
<reference evidence="14 15" key="1">
    <citation type="submission" date="2017-06" db="EMBL/GenBank/DDBJ databases">
        <title>A platform for efficient transgenesis in Macrostomum lignano, a flatworm model organism for stem cell research.</title>
        <authorList>
            <person name="Berezikov E."/>
        </authorList>
    </citation>
    <scope>NUCLEOTIDE SEQUENCE [LARGE SCALE GENOMIC DNA]</scope>
    <source>
        <strain evidence="14">DV1</strain>
        <tissue evidence="14">Whole organism</tissue>
    </source>
</reference>
<dbReference type="CDD" id="cd02982">
    <property type="entry name" value="PDI_b'_family"/>
    <property type="match status" value="1"/>
</dbReference>
<keyword evidence="9" id="KW-0413">Isomerase</keyword>
<dbReference type="GO" id="GO:0006457">
    <property type="term" value="P:protein folding"/>
    <property type="evidence" value="ECO:0007669"/>
    <property type="project" value="TreeGrafter"/>
</dbReference>
<feature type="region of interest" description="Disordered" evidence="11">
    <location>
        <begin position="504"/>
        <end position="555"/>
    </location>
</feature>
<dbReference type="FunFam" id="3.40.30.10:FF:000027">
    <property type="entry name" value="protein disulfide-isomerase A2"/>
    <property type="match status" value="1"/>
</dbReference>
<evidence type="ECO:0000256" key="6">
    <source>
        <dbReference type="ARBA" id="ARBA00022737"/>
    </source>
</evidence>
<accession>A0A267G5X3</accession>
<protein>
    <recommendedName>
        <fullName evidence="4">protein disulfide-isomerase</fullName>
        <ecNumber evidence="4">5.3.4.1</ecNumber>
    </recommendedName>
</protein>
<evidence type="ECO:0000256" key="9">
    <source>
        <dbReference type="ARBA" id="ARBA00023235"/>
    </source>
</evidence>
<dbReference type="EC" id="5.3.4.1" evidence="4"/>
<keyword evidence="8" id="KW-1015">Disulfide bond</keyword>
<dbReference type="PANTHER" id="PTHR18929">
    <property type="entry name" value="PROTEIN DISULFIDE ISOMERASE"/>
    <property type="match status" value="1"/>
</dbReference>
<evidence type="ECO:0000256" key="12">
    <source>
        <dbReference type="SAM" id="SignalP"/>
    </source>
</evidence>
<dbReference type="Pfam" id="PF13848">
    <property type="entry name" value="Thioredoxin_6"/>
    <property type="match status" value="1"/>
</dbReference>
<feature type="signal peptide" evidence="12">
    <location>
        <begin position="1"/>
        <end position="21"/>
    </location>
</feature>
<dbReference type="InterPro" id="IPR013766">
    <property type="entry name" value="Thioredoxin_domain"/>
</dbReference>
<dbReference type="FunFam" id="3.40.30.10:FF:000107">
    <property type="entry name" value="Protein disulfide-isomerase 5-2"/>
    <property type="match status" value="1"/>
</dbReference>
<keyword evidence="7" id="KW-0256">Endoplasmic reticulum</keyword>
<keyword evidence="6" id="KW-0677">Repeat</keyword>
<evidence type="ECO:0000256" key="10">
    <source>
        <dbReference type="ARBA" id="ARBA00023284"/>
    </source>
</evidence>
<feature type="domain" description="Thioredoxin" evidence="13">
    <location>
        <begin position="378"/>
        <end position="533"/>
    </location>
</feature>
<dbReference type="PROSITE" id="PS51352">
    <property type="entry name" value="THIOREDOXIN_2"/>
    <property type="match status" value="2"/>
</dbReference>
<evidence type="ECO:0000256" key="5">
    <source>
        <dbReference type="ARBA" id="ARBA00022729"/>
    </source>
</evidence>
<dbReference type="GO" id="GO:0005788">
    <property type="term" value="C:endoplasmic reticulum lumen"/>
    <property type="evidence" value="ECO:0007669"/>
    <property type="project" value="UniProtKB-SubCell"/>
</dbReference>
<feature type="chain" id="PRO_5012989729" description="protein disulfide-isomerase" evidence="12">
    <location>
        <begin position="22"/>
        <end position="555"/>
    </location>
</feature>
<evidence type="ECO:0000256" key="4">
    <source>
        <dbReference type="ARBA" id="ARBA00012723"/>
    </source>
</evidence>
<feature type="domain" description="Thioredoxin" evidence="13">
    <location>
        <begin position="26"/>
        <end position="160"/>
    </location>
</feature>
<dbReference type="AlphaFoldDB" id="A0A267G5X3"/>
<dbReference type="CDD" id="cd02961">
    <property type="entry name" value="PDI_a_family"/>
    <property type="match status" value="1"/>
</dbReference>
<dbReference type="Gene3D" id="3.40.30.10">
    <property type="entry name" value="Glutaredoxin"/>
    <property type="match status" value="4"/>
</dbReference>
<dbReference type="PANTHER" id="PTHR18929:SF240">
    <property type="entry name" value="PROTEIN DISULFIDE-ISOMERASE"/>
    <property type="match status" value="1"/>
</dbReference>
<dbReference type="EMBL" id="NIVC01000530">
    <property type="protein sequence ID" value="PAA81435.1"/>
    <property type="molecule type" value="Genomic_DNA"/>
</dbReference>
<evidence type="ECO:0000256" key="11">
    <source>
        <dbReference type="SAM" id="MobiDB-lite"/>
    </source>
</evidence>
<gene>
    <name evidence="14" type="ORF">BOX15_Mlig027687g2</name>
</gene>
<dbReference type="SUPFAM" id="SSF52833">
    <property type="entry name" value="Thioredoxin-like"/>
    <property type="match status" value="4"/>
</dbReference>
<evidence type="ECO:0000256" key="2">
    <source>
        <dbReference type="ARBA" id="ARBA00004319"/>
    </source>
</evidence>
<organism evidence="14 15">
    <name type="scientific">Macrostomum lignano</name>
    <dbReference type="NCBI Taxonomy" id="282301"/>
    <lineage>
        <taxon>Eukaryota</taxon>
        <taxon>Metazoa</taxon>
        <taxon>Spiralia</taxon>
        <taxon>Lophotrochozoa</taxon>
        <taxon>Platyhelminthes</taxon>
        <taxon>Rhabditophora</taxon>
        <taxon>Macrostomorpha</taxon>
        <taxon>Macrostomida</taxon>
        <taxon>Macrostomidae</taxon>
        <taxon>Macrostomum</taxon>
    </lineage>
</organism>
<feature type="region of interest" description="Disordered" evidence="11">
    <location>
        <begin position="23"/>
        <end position="44"/>
    </location>
</feature>
<dbReference type="CDD" id="cd02995">
    <property type="entry name" value="PDI_a_PDI_a'_C"/>
    <property type="match status" value="1"/>
</dbReference>
<name>A0A267G5X3_9PLAT</name>
<dbReference type="NCBIfam" id="TIGR01130">
    <property type="entry name" value="ER_PDI_fam"/>
    <property type="match status" value="1"/>
</dbReference>
<comment type="subcellular location">
    <subcellularLocation>
        <location evidence="2">Endoplasmic reticulum lumen</location>
    </subcellularLocation>
</comment>
<keyword evidence="5 12" id="KW-0732">Signal</keyword>
<evidence type="ECO:0000313" key="14">
    <source>
        <dbReference type="EMBL" id="PAA81435.1"/>
    </source>
</evidence>
<evidence type="ECO:0000256" key="8">
    <source>
        <dbReference type="ARBA" id="ARBA00023157"/>
    </source>
</evidence>
<evidence type="ECO:0000256" key="3">
    <source>
        <dbReference type="ARBA" id="ARBA00006347"/>
    </source>
</evidence>
<comment type="catalytic activity">
    <reaction evidence="1">
        <text>Catalyzes the rearrangement of -S-S- bonds in proteins.</text>
        <dbReference type="EC" id="5.3.4.1"/>
    </reaction>
</comment>
<dbReference type="Proteomes" id="UP000215902">
    <property type="component" value="Unassembled WGS sequence"/>
</dbReference>
<comment type="similarity">
    <text evidence="3">Belongs to the protein disulfide isomerase family.</text>
</comment>
<dbReference type="OrthoDB" id="72053at2759"/>
<evidence type="ECO:0000313" key="15">
    <source>
        <dbReference type="Proteomes" id="UP000215902"/>
    </source>
</evidence>
<dbReference type="InterPro" id="IPR036249">
    <property type="entry name" value="Thioredoxin-like_sf"/>
</dbReference>
<feature type="compositionally biased region" description="Basic and acidic residues" evidence="11">
    <location>
        <begin position="523"/>
        <end position="555"/>
    </location>
</feature>
<dbReference type="GO" id="GO:0003756">
    <property type="term" value="F:protein disulfide isomerase activity"/>
    <property type="evidence" value="ECO:0007669"/>
    <property type="project" value="UniProtKB-EC"/>
</dbReference>
<feature type="compositionally biased region" description="Basic and acidic residues" evidence="11">
    <location>
        <begin position="35"/>
        <end position="44"/>
    </location>
</feature>
<sequence>MRLVYFIILFALAAVVALTASDESKATGGDPSANSKEENKEELNEFDRQHEEAGILVLTDQNYEEVIKSYPAMLIKFYAPWCIHSREFAPEFVKAGFILKEKNSPVRLARVDASVEKKFAEKYDVKGYPTLKFFKGDLVIDYNGGKTGESVVSWIETKMKQATTAITTIKEAEEFTTADSVTLLGLFSKDNFTEMSKLLEDTAFTRLNEVPCGVTDNEELMAHYQVARDTILMFKNVDKERLSYEGPFDVDSIAAFVKANKLPLVVEFTHHSAPDIFGGDIAKHALLFVRKSQEQQFKSSFSQFRESAKSFKDRVIFIYIDVDNGDNEKILQFFGVKPSDPPSVRVIALDRNMSKFRPTFESVTTEGVTEFVQDVLDNKIDPHLASQELPDDWDKEPVKVLVRKNFDEVTMDQNKTVFVMFYAPWCDHSKELAPVWEQLAKDYAHNDTIMIAKMDSSENELPDMKVMSFPTLKLFPANSNDVIDYYGVDRKLESLKIFLDSNGKKQPGINDFKEPNEPGNNEDSDKTKDEEEKSDKTDDEGEVKSEEDTDAKQEL</sequence>
<evidence type="ECO:0000259" key="13">
    <source>
        <dbReference type="PROSITE" id="PS51352"/>
    </source>
</evidence>
<evidence type="ECO:0000256" key="1">
    <source>
        <dbReference type="ARBA" id="ARBA00001182"/>
    </source>
</evidence>
<dbReference type="Pfam" id="PF00085">
    <property type="entry name" value="Thioredoxin"/>
    <property type="match status" value="2"/>
</dbReference>